<dbReference type="Proteomes" id="UP000035063">
    <property type="component" value="Chromosome"/>
</dbReference>
<protein>
    <recommendedName>
        <fullName evidence="6">Transcriptional regulator LacI/GalR-like sensor domain-containing protein</fullName>
    </recommendedName>
</protein>
<keyword evidence="3" id="KW-0238">DNA-binding</keyword>
<feature type="transmembrane region" description="Helical" evidence="5">
    <location>
        <begin position="306"/>
        <end position="329"/>
    </location>
</feature>
<sequence length="496" mass="53830">MSQILKGAQVTAMESDSAVSVIETGSSGQRTQQMLDHLADKVNGVILSTDAPGISFIRDYAKRVPLVVLNRPLEGVASVVPDPRIGTVRTEPAETLPSHRGHVRRRPGRVMGQSVEVAAVHDIGNRMGFKVNQIGPVHPTVEGGYQAALALEGGDTTAIITYNDLIAVGIVLRFTADGVNVPGDVSVIGFDNTLIAPVVMPPITSIRIPRAQLGQVAVHRLLLMMISPMILLGVFLWIPGMPFGIYVFACWRCTWEMTPETAGFGAHARGEKRDGHVGMAGWLRRARLVLREYASTLRVKEFRKHLAIYLLVQVTMDVFGQTFVFFVVYDWNHTAAFASLMPGCAAVSLPLMPVFGWAMTKIGPKRLYAINFIGWLGTAWLFAAWMLVGTLPEPWWTVFPYIADIDQIVTRRYRSATFSGIQASFRQLGSGIATIAAGLVLGAVGFDATRAWQTTVAGIGLGAVLLGWFTVLPSRWSSAGLCPPISPSTSVRTASY</sequence>
<dbReference type="EMBL" id="AP012323">
    <property type="protein sequence ID" value="BAQ98977.1"/>
    <property type="molecule type" value="Genomic_DNA"/>
</dbReference>
<dbReference type="RefSeq" id="WP_021648248.1">
    <property type="nucleotide sequence ID" value="NZ_AP012323.1"/>
</dbReference>
<evidence type="ECO:0000256" key="1">
    <source>
        <dbReference type="ARBA" id="ARBA00022491"/>
    </source>
</evidence>
<reference evidence="7 8" key="1">
    <citation type="submission" date="2012-02" db="EMBL/GenBank/DDBJ databases">
        <title>Complete genome sequence of Bifidobacterium bifidum JCM 1255.</title>
        <authorList>
            <person name="Toh H."/>
            <person name="Oshima K."/>
            <person name="Morita H."/>
            <person name="Hattori M."/>
        </authorList>
    </citation>
    <scope>NUCLEOTIDE SEQUENCE [LARGE SCALE GENOMIC DNA]</scope>
    <source>
        <strain evidence="7 8">JCM 1255</strain>
    </source>
</reference>
<keyword evidence="5" id="KW-0472">Membrane</keyword>
<accession>A0ABM7ESL2</accession>
<evidence type="ECO:0000256" key="2">
    <source>
        <dbReference type="ARBA" id="ARBA00023015"/>
    </source>
</evidence>
<feature type="transmembrane region" description="Helical" evidence="5">
    <location>
        <begin position="452"/>
        <end position="471"/>
    </location>
</feature>
<keyword evidence="1" id="KW-0678">Repressor</keyword>
<dbReference type="CDD" id="cd06267">
    <property type="entry name" value="PBP1_LacI_sugar_binding-like"/>
    <property type="match status" value="1"/>
</dbReference>
<proteinExistence type="predicted"/>
<evidence type="ECO:0000313" key="8">
    <source>
        <dbReference type="Proteomes" id="UP000035063"/>
    </source>
</evidence>
<dbReference type="SUPFAM" id="SSF53822">
    <property type="entry name" value="Periplasmic binding protein-like I"/>
    <property type="match status" value="1"/>
</dbReference>
<feature type="transmembrane region" description="Helical" evidence="5">
    <location>
        <begin position="425"/>
        <end position="446"/>
    </location>
</feature>
<reference evidence="8" key="2">
    <citation type="journal article" date="2015" name="J. Biotechnol.">
        <title>Complete genome sequence of Bifidobacterium bifidum JCM 1255(T) isolated from feces of a breast-fed infant.</title>
        <authorList>
            <person name="Morita H."/>
            <person name="Toh H."/>
            <person name="Oshima K."/>
            <person name="Nakano A."/>
            <person name="Shindo C."/>
            <person name="Komiya K."/>
            <person name="Arakawa K."/>
            <person name="Suda W."/>
            <person name="Honda K."/>
            <person name="Hattori M."/>
        </authorList>
    </citation>
    <scope>NUCLEOTIDE SEQUENCE [LARGE SCALE GENOMIC DNA]</scope>
    <source>
        <strain evidence="8">JCM 1255</strain>
    </source>
</reference>
<evidence type="ECO:0000256" key="4">
    <source>
        <dbReference type="ARBA" id="ARBA00023163"/>
    </source>
</evidence>
<evidence type="ECO:0000256" key="3">
    <source>
        <dbReference type="ARBA" id="ARBA00023125"/>
    </source>
</evidence>
<keyword evidence="5" id="KW-0812">Transmembrane</keyword>
<feature type="transmembrane region" description="Helical" evidence="5">
    <location>
        <begin position="367"/>
        <end position="388"/>
    </location>
</feature>
<dbReference type="Gene3D" id="1.20.1250.20">
    <property type="entry name" value="MFS general substrate transporter like domains"/>
    <property type="match status" value="1"/>
</dbReference>
<dbReference type="InterPro" id="IPR046335">
    <property type="entry name" value="LacI/GalR-like_sensor"/>
</dbReference>
<gene>
    <name evidence="7" type="ORF">BBBF_1770</name>
</gene>
<evidence type="ECO:0000259" key="6">
    <source>
        <dbReference type="Pfam" id="PF13377"/>
    </source>
</evidence>
<feature type="transmembrane region" description="Helical" evidence="5">
    <location>
        <begin position="335"/>
        <end position="355"/>
    </location>
</feature>
<dbReference type="PANTHER" id="PTHR30146">
    <property type="entry name" value="LACI-RELATED TRANSCRIPTIONAL REPRESSOR"/>
    <property type="match status" value="1"/>
</dbReference>
<evidence type="ECO:0000313" key="7">
    <source>
        <dbReference type="EMBL" id="BAQ98977.1"/>
    </source>
</evidence>
<keyword evidence="5" id="KW-1133">Transmembrane helix</keyword>
<dbReference type="Pfam" id="PF13377">
    <property type="entry name" value="Peripla_BP_3"/>
    <property type="match status" value="1"/>
</dbReference>
<dbReference type="Gene3D" id="3.40.50.2300">
    <property type="match status" value="3"/>
</dbReference>
<feature type="domain" description="Transcriptional regulator LacI/GalR-like sensor" evidence="6">
    <location>
        <begin position="141"/>
        <end position="225"/>
    </location>
</feature>
<dbReference type="InterPro" id="IPR036259">
    <property type="entry name" value="MFS_trans_sf"/>
</dbReference>
<dbReference type="PANTHER" id="PTHR30146:SF148">
    <property type="entry name" value="HTH-TYPE TRANSCRIPTIONAL REPRESSOR PURR-RELATED"/>
    <property type="match status" value="1"/>
</dbReference>
<keyword evidence="2" id="KW-0805">Transcription regulation</keyword>
<dbReference type="SUPFAM" id="SSF103473">
    <property type="entry name" value="MFS general substrate transporter"/>
    <property type="match status" value="1"/>
</dbReference>
<dbReference type="InterPro" id="IPR028082">
    <property type="entry name" value="Peripla_BP_I"/>
</dbReference>
<name>A0ABM7ESL2_BIFBI</name>
<keyword evidence="8" id="KW-1185">Reference proteome</keyword>
<keyword evidence="4" id="KW-0804">Transcription</keyword>
<evidence type="ECO:0000256" key="5">
    <source>
        <dbReference type="SAM" id="Phobius"/>
    </source>
</evidence>
<organism evidence="7 8">
    <name type="scientific">Bifidobacterium bifidum ATCC 29521 = JCM 1255 = DSM 20456</name>
    <dbReference type="NCBI Taxonomy" id="500634"/>
    <lineage>
        <taxon>Bacteria</taxon>
        <taxon>Bacillati</taxon>
        <taxon>Actinomycetota</taxon>
        <taxon>Actinomycetes</taxon>
        <taxon>Bifidobacteriales</taxon>
        <taxon>Bifidobacteriaceae</taxon>
        <taxon>Bifidobacterium</taxon>
    </lineage>
</organism>